<proteinExistence type="predicted"/>
<evidence type="ECO:0000313" key="1">
    <source>
        <dbReference type="EMBL" id="MBL0685057.1"/>
    </source>
</evidence>
<evidence type="ECO:0000313" key="2">
    <source>
        <dbReference type="Proteomes" id="UP000651057"/>
    </source>
</evidence>
<accession>A0A936ZVG5</accession>
<comment type="caution">
    <text evidence="1">The sequence shown here is derived from an EMBL/GenBank/DDBJ whole genome shotgun (WGS) entry which is preliminary data.</text>
</comment>
<name>A0A936ZVG5_9FLAO</name>
<keyword evidence="2" id="KW-1185">Reference proteome</keyword>
<dbReference type="EMBL" id="JAERQJ010000007">
    <property type="protein sequence ID" value="MBL0685057.1"/>
    <property type="molecule type" value="Genomic_DNA"/>
</dbReference>
<sequence length="50" mass="5856">MKNSQSKKQELRLEKLKITTLDNLETIKGGKHMRACTFVWCCNDKTEVEK</sequence>
<protein>
    <submittedName>
        <fullName evidence="1">Uncharacterized protein</fullName>
    </submittedName>
</protein>
<dbReference type="RefSeq" id="WP_201922633.1">
    <property type="nucleotide sequence ID" value="NZ_BAABAX010000020.1"/>
</dbReference>
<gene>
    <name evidence="1" type="ORF">JJQ60_16115</name>
</gene>
<reference evidence="1" key="1">
    <citation type="submission" date="2021-01" db="EMBL/GenBank/DDBJ databases">
        <authorList>
            <person name="Zhong Y.L."/>
        </authorList>
    </citation>
    <scope>NUCLEOTIDE SEQUENCE</scope>
    <source>
        <strain evidence="1">KCTC 23302</strain>
    </source>
</reference>
<organism evidence="1 2">
    <name type="scientific">Aquimarina mytili</name>
    <dbReference type="NCBI Taxonomy" id="874423"/>
    <lineage>
        <taxon>Bacteria</taxon>
        <taxon>Pseudomonadati</taxon>
        <taxon>Bacteroidota</taxon>
        <taxon>Flavobacteriia</taxon>
        <taxon>Flavobacteriales</taxon>
        <taxon>Flavobacteriaceae</taxon>
        <taxon>Aquimarina</taxon>
    </lineage>
</organism>
<dbReference type="AlphaFoldDB" id="A0A936ZVG5"/>
<dbReference type="Proteomes" id="UP000651057">
    <property type="component" value="Unassembled WGS sequence"/>
</dbReference>